<dbReference type="SUPFAM" id="SSF53328">
    <property type="entry name" value="Formyltransferase"/>
    <property type="match status" value="1"/>
</dbReference>
<dbReference type="Pfam" id="PF00551">
    <property type="entry name" value="Formyl_trans_N"/>
    <property type="match status" value="1"/>
</dbReference>
<dbReference type="STRING" id="1165861.A0A0L0VBG4"/>
<dbReference type="HAMAP" id="MF_01930">
    <property type="entry name" value="PurN"/>
    <property type="match status" value="1"/>
</dbReference>
<keyword evidence="12" id="KW-1185">Reference proteome</keyword>
<dbReference type="PANTHER" id="PTHR43369">
    <property type="entry name" value="PHOSPHORIBOSYLGLYCINAMIDE FORMYLTRANSFERASE"/>
    <property type="match status" value="1"/>
</dbReference>
<name>A0A0L0VBG4_9BASI</name>
<evidence type="ECO:0000256" key="4">
    <source>
        <dbReference type="ARBA" id="ARBA00022679"/>
    </source>
</evidence>
<organism evidence="11 12">
    <name type="scientific">Puccinia striiformis f. sp. tritici PST-78</name>
    <dbReference type="NCBI Taxonomy" id="1165861"/>
    <lineage>
        <taxon>Eukaryota</taxon>
        <taxon>Fungi</taxon>
        <taxon>Dikarya</taxon>
        <taxon>Basidiomycota</taxon>
        <taxon>Pucciniomycotina</taxon>
        <taxon>Pucciniomycetes</taxon>
        <taxon>Pucciniales</taxon>
        <taxon>Pucciniaceae</taxon>
        <taxon>Puccinia</taxon>
    </lineage>
</organism>
<accession>A0A0L0VBG4</accession>
<evidence type="ECO:0000256" key="2">
    <source>
        <dbReference type="ARBA" id="ARBA00012254"/>
    </source>
</evidence>
<gene>
    <name evidence="11" type="ORF">PSTG_10161</name>
</gene>
<dbReference type="InterPro" id="IPR004607">
    <property type="entry name" value="GART"/>
</dbReference>
<reference evidence="12" key="1">
    <citation type="submission" date="2014-03" db="EMBL/GenBank/DDBJ databases">
        <title>The Genome Sequence of Puccinia striiformis f. sp. tritici PST-78.</title>
        <authorList>
            <consortium name="The Broad Institute Genome Sequencing Platform"/>
            <person name="Cuomo C."/>
            <person name="Hulbert S."/>
            <person name="Chen X."/>
            <person name="Walker B."/>
            <person name="Young S.K."/>
            <person name="Zeng Q."/>
            <person name="Gargeya S."/>
            <person name="Fitzgerald M."/>
            <person name="Haas B."/>
            <person name="Abouelleil A."/>
            <person name="Alvarado L."/>
            <person name="Arachchi H.M."/>
            <person name="Berlin A.M."/>
            <person name="Chapman S.B."/>
            <person name="Goldberg J."/>
            <person name="Griggs A."/>
            <person name="Gujja S."/>
            <person name="Hansen M."/>
            <person name="Howarth C."/>
            <person name="Imamovic A."/>
            <person name="Larimer J."/>
            <person name="McCowan C."/>
            <person name="Montmayeur A."/>
            <person name="Murphy C."/>
            <person name="Neiman D."/>
            <person name="Pearson M."/>
            <person name="Priest M."/>
            <person name="Roberts A."/>
            <person name="Saif S."/>
            <person name="Shea T."/>
            <person name="Sisk P."/>
            <person name="Sykes S."/>
            <person name="Wortman J."/>
            <person name="Nusbaum C."/>
            <person name="Birren B."/>
        </authorList>
    </citation>
    <scope>NUCLEOTIDE SEQUENCE [LARGE SCALE GENOMIC DNA]</scope>
    <source>
        <strain evidence="12">race PST-78</strain>
    </source>
</reference>
<feature type="domain" description="Formyl transferase N-terminal" evidence="10">
    <location>
        <begin position="8"/>
        <end position="215"/>
    </location>
</feature>
<proteinExistence type="inferred from homology"/>
<comment type="catalytic activity">
    <reaction evidence="9">
        <text>N(1)-(5-phospho-beta-D-ribosyl)glycinamide + (6R)-10-formyltetrahydrofolate = N(2)-formyl-N(1)-(5-phospho-beta-D-ribosyl)glycinamide + (6S)-5,6,7,8-tetrahydrofolate + H(+)</text>
        <dbReference type="Rhea" id="RHEA:15053"/>
        <dbReference type="ChEBI" id="CHEBI:15378"/>
        <dbReference type="ChEBI" id="CHEBI:57453"/>
        <dbReference type="ChEBI" id="CHEBI:143788"/>
        <dbReference type="ChEBI" id="CHEBI:147286"/>
        <dbReference type="ChEBI" id="CHEBI:195366"/>
        <dbReference type="EC" id="2.1.2.2"/>
    </reaction>
</comment>
<dbReference type="EC" id="2.1.2.2" evidence="2"/>
<dbReference type="InterPro" id="IPR036477">
    <property type="entry name" value="Formyl_transf_N_sf"/>
</dbReference>
<sequence length="233" mass="25631">MMAQSPLNIVVLISGSGTNLQALIDAVPSFQSPEARISLVISNSKFAYGIQRAETASPPIPTKIYSLASFRKQNSNLTDEAELRSQYDRGLAAAIKTGRPHLVVLAGFMHILSETFLKEMLSDWDSSDAIPIPIINLHPALPGQFDGANAISRAWEAGPEGRQEITETGIMIHEVIAEVDRGAPILTRTVELKKNESLEALNQRMHELEHELIVAGTSEMLRRIRSVELKNQN</sequence>
<evidence type="ECO:0000256" key="3">
    <source>
        <dbReference type="ARBA" id="ARBA00022076"/>
    </source>
</evidence>
<evidence type="ECO:0000256" key="8">
    <source>
        <dbReference type="ARBA" id="ARBA00041682"/>
    </source>
</evidence>
<dbReference type="CDD" id="cd08645">
    <property type="entry name" value="FMT_core_GART"/>
    <property type="match status" value="1"/>
</dbReference>
<evidence type="ECO:0000256" key="5">
    <source>
        <dbReference type="ARBA" id="ARBA00022755"/>
    </source>
</evidence>
<protein>
    <recommendedName>
        <fullName evidence="3">Phosphoribosylglycinamide formyltransferase</fullName>
        <ecNumber evidence="2">2.1.2.2</ecNumber>
    </recommendedName>
    <alternativeName>
        <fullName evidence="8">5'-phosphoribosylglycinamide transformylase</fullName>
    </alternativeName>
    <alternativeName>
        <fullName evidence="7">GAR transformylase</fullName>
    </alternativeName>
</protein>
<comment type="caution">
    <text evidence="11">The sequence shown here is derived from an EMBL/GenBank/DDBJ whole genome shotgun (WGS) entry which is preliminary data.</text>
</comment>
<comment type="pathway">
    <text evidence="1">Purine metabolism; IMP biosynthesis via de novo pathway; N(2)-formyl-N(1)-(5-phospho-D-ribosyl)glycinamide from N(1)-(5-phospho-D-ribosyl)glycinamide (10-formyl THF route): step 1/1.</text>
</comment>
<dbReference type="FunFam" id="3.40.50.170:FF:000009">
    <property type="entry name" value="Phosphoribosylglycinamide formyltransferase (Eurofung)"/>
    <property type="match status" value="1"/>
</dbReference>
<dbReference type="InterPro" id="IPR001555">
    <property type="entry name" value="GART_AS"/>
</dbReference>
<evidence type="ECO:0000313" key="11">
    <source>
        <dbReference type="EMBL" id="KNE96603.1"/>
    </source>
</evidence>
<dbReference type="GO" id="GO:0004644">
    <property type="term" value="F:phosphoribosylglycinamide formyltransferase activity"/>
    <property type="evidence" value="ECO:0007669"/>
    <property type="project" value="UniProtKB-EC"/>
</dbReference>
<evidence type="ECO:0000256" key="1">
    <source>
        <dbReference type="ARBA" id="ARBA00005054"/>
    </source>
</evidence>
<evidence type="ECO:0000256" key="9">
    <source>
        <dbReference type="ARBA" id="ARBA00047664"/>
    </source>
</evidence>
<evidence type="ECO:0000256" key="6">
    <source>
        <dbReference type="ARBA" id="ARBA00038440"/>
    </source>
</evidence>
<dbReference type="AlphaFoldDB" id="A0A0L0VBG4"/>
<dbReference type="OrthoDB" id="5575075at2759"/>
<keyword evidence="4 11" id="KW-0808">Transferase</keyword>
<comment type="similarity">
    <text evidence="6">Belongs to the GART family.</text>
</comment>
<dbReference type="EMBL" id="AJIL01000080">
    <property type="protein sequence ID" value="KNE96603.1"/>
    <property type="molecule type" value="Genomic_DNA"/>
</dbReference>
<evidence type="ECO:0000256" key="7">
    <source>
        <dbReference type="ARBA" id="ARBA00041324"/>
    </source>
</evidence>
<dbReference type="GO" id="GO:0006189">
    <property type="term" value="P:'de novo' IMP biosynthetic process"/>
    <property type="evidence" value="ECO:0007669"/>
    <property type="project" value="UniProtKB-UniPathway"/>
</dbReference>
<dbReference type="UniPathway" id="UPA00074">
    <property type="reaction ID" value="UER00126"/>
</dbReference>
<dbReference type="Proteomes" id="UP000054564">
    <property type="component" value="Unassembled WGS sequence"/>
</dbReference>
<dbReference type="Gene3D" id="3.40.50.170">
    <property type="entry name" value="Formyl transferase, N-terminal domain"/>
    <property type="match status" value="1"/>
</dbReference>
<dbReference type="GO" id="GO:0005737">
    <property type="term" value="C:cytoplasm"/>
    <property type="evidence" value="ECO:0007669"/>
    <property type="project" value="TreeGrafter"/>
</dbReference>
<evidence type="ECO:0000313" key="12">
    <source>
        <dbReference type="Proteomes" id="UP000054564"/>
    </source>
</evidence>
<dbReference type="PANTHER" id="PTHR43369:SF2">
    <property type="entry name" value="PHOSPHORIBOSYLGLYCINAMIDE FORMYLTRANSFERASE"/>
    <property type="match status" value="1"/>
</dbReference>
<evidence type="ECO:0000259" key="10">
    <source>
        <dbReference type="Pfam" id="PF00551"/>
    </source>
</evidence>
<dbReference type="NCBIfam" id="TIGR00639">
    <property type="entry name" value="PurN"/>
    <property type="match status" value="1"/>
</dbReference>
<dbReference type="PROSITE" id="PS00373">
    <property type="entry name" value="GART"/>
    <property type="match status" value="1"/>
</dbReference>
<dbReference type="InterPro" id="IPR002376">
    <property type="entry name" value="Formyl_transf_N"/>
</dbReference>
<keyword evidence="5" id="KW-0658">Purine biosynthesis</keyword>